<dbReference type="SMART" id="SM00454">
    <property type="entry name" value="SAM"/>
    <property type="match status" value="1"/>
</dbReference>
<dbReference type="PANTHER" id="PTHR46829:SF1">
    <property type="entry name" value="STERILE ALPHA MOTIF DOMAIN-CONTAINING PROTEIN 15"/>
    <property type="match status" value="1"/>
</dbReference>
<proteinExistence type="predicted"/>
<name>A0AA36BS14_OCTVU</name>
<dbReference type="InterPro" id="IPR001660">
    <property type="entry name" value="SAM"/>
</dbReference>
<evidence type="ECO:0000256" key="1">
    <source>
        <dbReference type="SAM" id="MobiDB-lite"/>
    </source>
</evidence>
<evidence type="ECO:0000259" key="2">
    <source>
        <dbReference type="PROSITE" id="PS50105"/>
    </source>
</evidence>
<feature type="compositionally biased region" description="Basic and acidic residues" evidence="1">
    <location>
        <begin position="154"/>
        <end position="163"/>
    </location>
</feature>
<evidence type="ECO:0000313" key="4">
    <source>
        <dbReference type="Proteomes" id="UP001162480"/>
    </source>
</evidence>
<feature type="domain" description="SAM" evidence="2">
    <location>
        <begin position="178"/>
        <end position="241"/>
    </location>
</feature>
<dbReference type="InterPro" id="IPR013761">
    <property type="entry name" value="SAM/pointed_sf"/>
</dbReference>
<dbReference type="InterPro" id="IPR054474">
    <property type="entry name" value="DGKD_4H"/>
</dbReference>
<dbReference type="Gene3D" id="1.10.150.50">
    <property type="entry name" value="Transcription Factor, Ets-1"/>
    <property type="match status" value="1"/>
</dbReference>
<dbReference type="GO" id="GO:0016301">
    <property type="term" value="F:kinase activity"/>
    <property type="evidence" value="ECO:0007669"/>
    <property type="project" value="UniProtKB-KW"/>
</dbReference>
<protein>
    <submittedName>
        <fullName evidence="3">Diacylglycerol kinase delta-like isoform X2</fullName>
    </submittedName>
</protein>
<dbReference type="EMBL" id="OX597836">
    <property type="protein sequence ID" value="CAI9739284.1"/>
    <property type="molecule type" value="Genomic_DNA"/>
</dbReference>
<dbReference type="PROSITE" id="PS50105">
    <property type="entry name" value="SAM_DOMAIN"/>
    <property type="match status" value="1"/>
</dbReference>
<dbReference type="AlphaFoldDB" id="A0AA36BS14"/>
<keyword evidence="4" id="KW-1185">Reference proteome</keyword>
<dbReference type="Pfam" id="PF22944">
    <property type="entry name" value="DGKD_4H"/>
    <property type="match status" value="1"/>
</dbReference>
<organism evidence="3 4">
    <name type="scientific">Octopus vulgaris</name>
    <name type="common">Common octopus</name>
    <dbReference type="NCBI Taxonomy" id="6645"/>
    <lineage>
        <taxon>Eukaryota</taxon>
        <taxon>Metazoa</taxon>
        <taxon>Spiralia</taxon>
        <taxon>Lophotrochozoa</taxon>
        <taxon>Mollusca</taxon>
        <taxon>Cephalopoda</taxon>
        <taxon>Coleoidea</taxon>
        <taxon>Octopodiformes</taxon>
        <taxon>Octopoda</taxon>
        <taxon>Incirrata</taxon>
        <taxon>Octopodidae</taxon>
        <taxon>Octopus</taxon>
    </lineage>
</organism>
<dbReference type="Pfam" id="PF07647">
    <property type="entry name" value="SAM_2"/>
    <property type="match status" value="1"/>
</dbReference>
<evidence type="ECO:0000313" key="3">
    <source>
        <dbReference type="EMBL" id="CAI9739284.1"/>
    </source>
</evidence>
<sequence length="249" mass="28178">MNFRTNSFIVSSEFIDCVKSSANQHSALEQDLYSHSSEASERLDALCLSGKLAESNSSLTEPSLRPLLSDFVNSMKILYNETHIFLREKSPSTYYNRDAQLSGLLTKLEAEMRKIVDVTGLVNLQTSQEEMSTSEQKHRKGGKFRQVYSKLKGKGRDKERDKNSSQAASTDLKNIEDWSTAEVAMWLETLALGEYQQNFVTNEIRGSELLSLERSDLKDLGVHKVGHLKRIMQGIKELNNRLPITAEKL</sequence>
<accession>A0AA36BS14</accession>
<dbReference type="FunFam" id="1.10.150.50:FF:000021">
    <property type="entry name" value="Diacylglycerol kinase"/>
    <property type="match status" value="1"/>
</dbReference>
<gene>
    <name evidence="3" type="ORF">OCTVUL_1B024312</name>
</gene>
<reference evidence="3" key="1">
    <citation type="submission" date="2023-08" db="EMBL/GenBank/DDBJ databases">
        <authorList>
            <person name="Alioto T."/>
            <person name="Alioto T."/>
            <person name="Gomez Garrido J."/>
        </authorList>
    </citation>
    <scope>NUCLEOTIDE SEQUENCE</scope>
</reference>
<feature type="region of interest" description="Disordered" evidence="1">
    <location>
        <begin position="127"/>
        <end position="171"/>
    </location>
</feature>
<dbReference type="SUPFAM" id="SSF47769">
    <property type="entry name" value="SAM/Pointed domain"/>
    <property type="match status" value="1"/>
</dbReference>
<dbReference type="Proteomes" id="UP001162480">
    <property type="component" value="Chromosome 23"/>
</dbReference>
<dbReference type="PANTHER" id="PTHR46829">
    <property type="entry name" value="STERILE ALPHA MOTIF DOMAIN-CONTAINING PROTEIN 15"/>
    <property type="match status" value="1"/>
</dbReference>